<name>A0ACB9ZNG7_CATRO</name>
<accession>A0ACB9ZNG7</accession>
<evidence type="ECO:0000313" key="1">
    <source>
        <dbReference type="EMBL" id="KAI5648477.1"/>
    </source>
</evidence>
<protein>
    <submittedName>
        <fullName evidence="1">Uncharacterized protein</fullName>
    </submittedName>
</protein>
<comment type="caution">
    <text evidence="1">The sequence shown here is derived from an EMBL/GenBank/DDBJ whole genome shotgun (WGS) entry which is preliminary data.</text>
</comment>
<proteinExistence type="predicted"/>
<reference evidence="2" key="1">
    <citation type="journal article" date="2023" name="Nat. Plants">
        <title>Single-cell RNA sequencing provides a high-resolution roadmap for understanding the multicellular compartmentation of specialized metabolism.</title>
        <authorList>
            <person name="Sun S."/>
            <person name="Shen X."/>
            <person name="Li Y."/>
            <person name="Li Y."/>
            <person name="Wang S."/>
            <person name="Li R."/>
            <person name="Zhang H."/>
            <person name="Shen G."/>
            <person name="Guo B."/>
            <person name="Wei J."/>
            <person name="Xu J."/>
            <person name="St-Pierre B."/>
            <person name="Chen S."/>
            <person name="Sun C."/>
        </authorList>
    </citation>
    <scope>NUCLEOTIDE SEQUENCE [LARGE SCALE GENOMIC DNA]</scope>
</reference>
<organism evidence="1 2">
    <name type="scientific">Catharanthus roseus</name>
    <name type="common">Madagascar periwinkle</name>
    <name type="synonym">Vinca rosea</name>
    <dbReference type="NCBI Taxonomy" id="4058"/>
    <lineage>
        <taxon>Eukaryota</taxon>
        <taxon>Viridiplantae</taxon>
        <taxon>Streptophyta</taxon>
        <taxon>Embryophyta</taxon>
        <taxon>Tracheophyta</taxon>
        <taxon>Spermatophyta</taxon>
        <taxon>Magnoliopsida</taxon>
        <taxon>eudicotyledons</taxon>
        <taxon>Gunneridae</taxon>
        <taxon>Pentapetalae</taxon>
        <taxon>asterids</taxon>
        <taxon>lamiids</taxon>
        <taxon>Gentianales</taxon>
        <taxon>Apocynaceae</taxon>
        <taxon>Rauvolfioideae</taxon>
        <taxon>Vinceae</taxon>
        <taxon>Catharanthinae</taxon>
        <taxon>Catharanthus</taxon>
    </lineage>
</organism>
<dbReference type="EMBL" id="CM044708">
    <property type="protein sequence ID" value="KAI5648477.1"/>
    <property type="molecule type" value="Genomic_DNA"/>
</dbReference>
<gene>
    <name evidence="1" type="ORF">M9H77_34482</name>
</gene>
<dbReference type="Proteomes" id="UP001060085">
    <property type="component" value="Linkage Group LG08"/>
</dbReference>
<evidence type="ECO:0000313" key="2">
    <source>
        <dbReference type="Proteomes" id="UP001060085"/>
    </source>
</evidence>
<keyword evidence="2" id="KW-1185">Reference proteome</keyword>
<sequence>MVKPTKILSVESPARPVVRTNIEYSGMVSSEGHTHEGSEDELIVVKNLKGKSKKRVRESARIRELSESSKKTRLTKSDVGLISAEKALNDIFYDKFHAKKYTLVKTRGMIVENYFVEENDSISDVESNFNVVMYVRKEVVDFNVEELSAFLDIPIYSKIEGSELKEEVDLDMVTREVTEGYKITWPVLCEKRVTKKIEADIKKARKVEARSKPPLKSFKSNHLLQLCLQFAAYRESLTHNFVIVEDLVLNQTMPKGEIIRLPNVMLVGKIFFKFEVLAGILGGFGVVADEEVELA</sequence>